<accession>A0ABN4YPP5</accession>
<sequence>MKKFLFTNLLALILAFSVAGTHQTSAASIAPDGFYNLNSGHHDYVKSANFIFMTPQQKLAILTKDYHLVTGSKSVSVSDILNAKTNEDIEKAQISVGQLEEKYNVSITKTGEIEAGPTVESFEVLSID</sequence>
<evidence type="ECO:0000313" key="3">
    <source>
        <dbReference type="Proteomes" id="UP000192486"/>
    </source>
</evidence>
<feature type="signal peptide" evidence="1">
    <location>
        <begin position="1"/>
        <end position="26"/>
    </location>
</feature>
<protein>
    <submittedName>
        <fullName evidence="2">Uncharacterized protein</fullName>
    </submittedName>
</protein>
<dbReference type="Proteomes" id="UP000192486">
    <property type="component" value="Chromosome"/>
</dbReference>
<reference evidence="2 3" key="1">
    <citation type="submission" date="2016-04" db="EMBL/GenBank/DDBJ databases">
        <title>Comparative Genomics and Epigenetics of Sporosarcina ureae.</title>
        <authorList>
            <person name="Oliver A.S."/>
            <person name="Cooper K.K."/>
        </authorList>
    </citation>
    <scope>NUCLEOTIDE SEQUENCE [LARGE SCALE GENOMIC DNA]</scope>
    <source>
        <strain evidence="2 3">S204</strain>
    </source>
</reference>
<name>A0ABN4YPP5_SPOUR</name>
<evidence type="ECO:0000256" key="1">
    <source>
        <dbReference type="SAM" id="SignalP"/>
    </source>
</evidence>
<dbReference type="RefSeq" id="WP_029055288.1">
    <property type="nucleotide sequence ID" value="NZ_CP015108.1"/>
</dbReference>
<feature type="chain" id="PRO_5045355172" evidence="1">
    <location>
        <begin position="27"/>
        <end position="128"/>
    </location>
</feature>
<organism evidence="2 3">
    <name type="scientific">Sporosarcina ureae</name>
    <dbReference type="NCBI Taxonomy" id="1571"/>
    <lineage>
        <taxon>Bacteria</taxon>
        <taxon>Bacillati</taxon>
        <taxon>Bacillota</taxon>
        <taxon>Bacilli</taxon>
        <taxon>Bacillales</taxon>
        <taxon>Caryophanaceae</taxon>
        <taxon>Sporosarcina</taxon>
    </lineage>
</organism>
<proteinExistence type="predicted"/>
<gene>
    <name evidence="2" type="ORF">SporoS204_12525</name>
</gene>
<evidence type="ECO:0000313" key="2">
    <source>
        <dbReference type="EMBL" id="ARF14904.1"/>
    </source>
</evidence>
<dbReference type="EMBL" id="CP015108">
    <property type="protein sequence ID" value="ARF14904.1"/>
    <property type="molecule type" value="Genomic_DNA"/>
</dbReference>
<keyword evidence="1" id="KW-0732">Signal</keyword>
<keyword evidence="3" id="KW-1185">Reference proteome</keyword>